<dbReference type="InterPro" id="IPR011701">
    <property type="entry name" value="MFS"/>
</dbReference>
<evidence type="ECO:0000256" key="3">
    <source>
        <dbReference type="ARBA" id="ARBA00022475"/>
    </source>
</evidence>
<feature type="transmembrane region" description="Helical" evidence="7">
    <location>
        <begin position="97"/>
        <end position="118"/>
    </location>
</feature>
<dbReference type="InterPro" id="IPR001958">
    <property type="entry name" value="Tet-R_TetA/multi-R_MdtG-like"/>
</dbReference>
<organism evidence="9 10">
    <name type="scientific">Paenibacillus elgii</name>
    <dbReference type="NCBI Taxonomy" id="189691"/>
    <lineage>
        <taxon>Bacteria</taxon>
        <taxon>Bacillati</taxon>
        <taxon>Bacillota</taxon>
        <taxon>Bacilli</taxon>
        <taxon>Bacillales</taxon>
        <taxon>Paenibacillaceae</taxon>
        <taxon>Paenibacillus</taxon>
    </lineage>
</organism>
<feature type="transmembrane region" description="Helical" evidence="7">
    <location>
        <begin position="328"/>
        <end position="346"/>
    </location>
</feature>
<dbReference type="PANTHER" id="PTHR43124:SF10">
    <property type="entry name" value="PURINE EFFLUX PUMP PBUE"/>
    <property type="match status" value="1"/>
</dbReference>
<dbReference type="EMBL" id="LQRA01000103">
    <property type="protein sequence ID" value="KZE72387.1"/>
    <property type="molecule type" value="Genomic_DNA"/>
</dbReference>
<dbReference type="Gene3D" id="1.20.1250.20">
    <property type="entry name" value="MFS general substrate transporter like domains"/>
    <property type="match status" value="2"/>
</dbReference>
<feature type="transmembrane region" description="Helical" evidence="7">
    <location>
        <begin position="44"/>
        <end position="65"/>
    </location>
</feature>
<feature type="transmembrane region" description="Helical" evidence="7">
    <location>
        <begin position="7"/>
        <end position="32"/>
    </location>
</feature>
<comment type="subcellular location">
    <subcellularLocation>
        <location evidence="1">Cell membrane</location>
        <topology evidence="1">Multi-pass membrane protein</topology>
    </subcellularLocation>
</comment>
<dbReference type="GO" id="GO:0022857">
    <property type="term" value="F:transmembrane transporter activity"/>
    <property type="evidence" value="ECO:0007669"/>
    <property type="project" value="InterPro"/>
</dbReference>
<dbReference type="AlphaFoldDB" id="A0A163TUF9"/>
<keyword evidence="5 7" id="KW-1133">Transmembrane helix</keyword>
<dbReference type="Proteomes" id="UP000076563">
    <property type="component" value="Unassembled WGS sequence"/>
</dbReference>
<feature type="transmembrane region" description="Helical" evidence="7">
    <location>
        <begin position="130"/>
        <end position="152"/>
    </location>
</feature>
<dbReference type="PANTHER" id="PTHR43124">
    <property type="entry name" value="PURINE EFFLUX PUMP PBUE"/>
    <property type="match status" value="1"/>
</dbReference>
<evidence type="ECO:0000256" key="7">
    <source>
        <dbReference type="SAM" id="Phobius"/>
    </source>
</evidence>
<keyword evidence="4 7" id="KW-0812">Transmembrane</keyword>
<reference evidence="10" key="1">
    <citation type="submission" date="2016-01" db="EMBL/GenBank/DDBJ databases">
        <title>Draft genome of Chromobacterium sp. F49.</title>
        <authorList>
            <person name="Hong K.W."/>
        </authorList>
    </citation>
    <scope>NUCLEOTIDE SEQUENCE [LARGE SCALE GENOMIC DNA]</scope>
    <source>
        <strain evidence="10">M63</strain>
    </source>
</reference>
<dbReference type="PRINTS" id="PR01035">
    <property type="entry name" value="TCRTETA"/>
</dbReference>
<evidence type="ECO:0000259" key="8">
    <source>
        <dbReference type="PROSITE" id="PS50850"/>
    </source>
</evidence>
<dbReference type="RefSeq" id="WP_063187655.1">
    <property type="nucleotide sequence ID" value="NZ_LQRA01000103.1"/>
</dbReference>
<feature type="domain" description="Major facilitator superfamily (MFS) profile" evidence="8">
    <location>
        <begin position="6"/>
        <end position="384"/>
    </location>
</feature>
<evidence type="ECO:0000256" key="4">
    <source>
        <dbReference type="ARBA" id="ARBA00022692"/>
    </source>
</evidence>
<feature type="transmembrane region" description="Helical" evidence="7">
    <location>
        <begin position="358"/>
        <end position="378"/>
    </location>
</feature>
<keyword evidence="10" id="KW-1185">Reference proteome</keyword>
<evidence type="ECO:0000313" key="9">
    <source>
        <dbReference type="EMBL" id="KZE72387.1"/>
    </source>
</evidence>
<dbReference type="InterPro" id="IPR050189">
    <property type="entry name" value="MFS_Efflux_Transporters"/>
</dbReference>
<dbReference type="SUPFAM" id="SSF103473">
    <property type="entry name" value="MFS general substrate transporter"/>
    <property type="match status" value="1"/>
</dbReference>
<keyword evidence="6 7" id="KW-0472">Membrane</keyword>
<dbReference type="Pfam" id="PF07690">
    <property type="entry name" value="MFS_1"/>
    <property type="match status" value="1"/>
</dbReference>
<dbReference type="PROSITE" id="PS50850">
    <property type="entry name" value="MFS"/>
    <property type="match status" value="1"/>
</dbReference>
<proteinExistence type="predicted"/>
<dbReference type="InterPro" id="IPR036259">
    <property type="entry name" value="MFS_trans_sf"/>
</dbReference>
<evidence type="ECO:0000256" key="6">
    <source>
        <dbReference type="ARBA" id="ARBA00023136"/>
    </source>
</evidence>
<sequence length="400" mass="42749">MNNKWVVYLLALSVFLIGTIEYIISGILHMVAADLDITTSSAGMLVTAFALSAAIGAPVVIAATIQVDRKKILLGMLGIFILSCFLAYFSPSFEMMLVARVIQGLSGGATTVIAMAVATRLVEVQHRGRAIGTILMGLSSSLVLGVPVGTFLSEAVGWRTLFILIGLLTLIPLLAVFARVPSIIEQKAITIKMQLSILKNKKIVLALAVTLFYIGGYSTLFTYMAPFLQANAELSAAVLSGILLLFGLCSFAGSKLGGVIADTRGPKFAIYAGLSLQAGMLLLLTWANGLIYALIPLIMIWMVATWMTSPAQQLYLVSLVPRSPDIPLSVNTSFIQFGFAFGSAIGGQVINSFSIDNLGWAGFVMVLLALLIAVRLFAYNNKSGHETVYGDYEKPNVCTD</sequence>
<evidence type="ECO:0000256" key="5">
    <source>
        <dbReference type="ARBA" id="ARBA00022989"/>
    </source>
</evidence>
<feature type="transmembrane region" description="Helical" evidence="7">
    <location>
        <begin position="290"/>
        <end position="307"/>
    </location>
</feature>
<comment type="caution">
    <text evidence="9">The sequence shown here is derived from an EMBL/GenBank/DDBJ whole genome shotgun (WGS) entry which is preliminary data.</text>
</comment>
<feature type="transmembrane region" description="Helical" evidence="7">
    <location>
        <begin position="236"/>
        <end position="256"/>
    </location>
</feature>
<keyword evidence="3" id="KW-1003">Cell membrane</keyword>
<evidence type="ECO:0000313" key="10">
    <source>
        <dbReference type="Proteomes" id="UP000076563"/>
    </source>
</evidence>
<feature type="transmembrane region" description="Helical" evidence="7">
    <location>
        <begin position="72"/>
        <end position="91"/>
    </location>
</feature>
<gene>
    <name evidence="9" type="ORF">AV654_33775</name>
</gene>
<accession>A0A163TUF9</accession>
<evidence type="ECO:0000256" key="2">
    <source>
        <dbReference type="ARBA" id="ARBA00022448"/>
    </source>
</evidence>
<evidence type="ECO:0000256" key="1">
    <source>
        <dbReference type="ARBA" id="ARBA00004651"/>
    </source>
</evidence>
<dbReference type="OrthoDB" id="2727100at2"/>
<feature type="transmembrane region" description="Helical" evidence="7">
    <location>
        <begin position="203"/>
        <end position="224"/>
    </location>
</feature>
<protein>
    <submittedName>
        <fullName evidence="9">Chemotaxis protein</fullName>
    </submittedName>
</protein>
<keyword evidence="2" id="KW-0813">Transport</keyword>
<dbReference type="GO" id="GO:0005886">
    <property type="term" value="C:plasma membrane"/>
    <property type="evidence" value="ECO:0007669"/>
    <property type="project" value="UniProtKB-SubCell"/>
</dbReference>
<dbReference type="CDD" id="cd17324">
    <property type="entry name" value="MFS_NepI_like"/>
    <property type="match status" value="1"/>
</dbReference>
<feature type="transmembrane region" description="Helical" evidence="7">
    <location>
        <begin position="158"/>
        <end position="182"/>
    </location>
</feature>
<dbReference type="InterPro" id="IPR020846">
    <property type="entry name" value="MFS_dom"/>
</dbReference>
<name>A0A163TUF9_9BACL</name>